<feature type="transmembrane region" description="Helical" evidence="1">
    <location>
        <begin position="111"/>
        <end position="133"/>
    </location>
</feature>
<keyword evidence="1" id="KW-1133">Transmembrane helix</keyword>
<keyword evidence="1" id="KW-0812">Transmembrane</keyword>
<evidence type="ECO:0000256" key="1">
    <source>
        <dbReference type="SAM" id="Phobius"/>
    </source>
</evidence>
<accession>A0A2T3JJT2</accession>
<keyword evidence="3" id="KW-1185">Reference proteome</keyword>
<dbReference type="OrthoDB" id="1082056at2"/>
<sequence>MEERRQQQIHSKPIIKIGILTLILSSCLFALIISRNWEQIQMLQLSDNDDYMRYHQFTSWIQEGYWYLRPIENFNPEDGELIHWSRLPDIPLAAITAITNPWLGPQMSESLAITIVPFFYLIALLLAIGFFTYRLGGIEAAKIAIFMTVVSPLITKFFPGSIDHHNIQLSLLAWIIALVPLNKVQSRQLYTAWGQGLLISLSFWVGMENLPIIALMLLVITAVGYMYSIRFIEYTKHLCLSAVFFVALFIIINRPINEFFTIRYDAISFPYLLTLGAGYLFCKLSLLSFHYCSLRSLAPSTRYLIITVISLLPVLLLFPTLILGFFHNYPDLLKDYWLNHVIEAKSLIHYVAEDGFFNEHNYLLFIIPALLSTSILPKKTGKTILYLALIISLLFPIFWQLRTIFASILIAIPLQAMFCDKLMNRHSNQANRIIILLLCFPITPILITKIIPNYINSLSANTSQTSTQEISDNGNLYKVEALINNKIENSLVLAPIEFGAPVLALTNNKIIAAPYHRNINGNSIAIELFRSTDSKFIKNIIKKKGIDFVMVGEDGASYLISQKSNEHSFLNQLMNNKAPHWLSLVEETPNGVKLYRVN</sequence>
<organism evidence="2 3">
    <name type="scientific">Photobacterium frigidiphilum</name>
    <dbReference type="NCBI Taxonomy" id="264736"/>
    <lineage>
        <taxon>Bacteria</taxon>
        <taxon>Pseudomonadati</taxon>
        <taxon>Pseudomonadota</taxon>
        <taxon>Gammaproteobacteria</taxon>
        <taxon>Vibrionales</taxon>
        <taxon>Vibrionaceae</taxon>
        <taxon>Photobacterium</taxon>
    </lineage>
</organism>
<proteinExistence type="predicted"/>
<feature type="transmembrane region" description="Helical" evidence="1">
    <location>
        <begin position="268"/>
        <end position="291"/>
    </location>
</feature>
<feature type="transmembrane region" description="Helical" evidence="1">
    <location>
        <begin position="14"/>
        <end position="33"/>
    </location>
</feature>
<comment type="caution">
    <text evidence="2">The sequence shown here is derived from an EMBL/GenBank/DDBJ whole genome shotgun (WGS) entry which is preliminary data.</text>
</comment>
<dbReference type="AlphaFoldDB" id="A0A2T3JJT2"/>
<protein>
    <recommendedName>
        <fullName evidence="4">Glycosyltransferase RgtA/B/C/D-like domain-containing protein</fullName>
    </recommendedName>
</protein>
<evidence type="ECO:0008006" key="4">
    <source>
        <dbReference type="Google" id="ProtNLM"/>
    </source>
</evidence>
<dbReference type="EMBL" id="PYMJ01000007">
    <property type="protein sequence ID" value="PSU49262.1"/>
    <property type="molecule type" value="Genomic_DNA"/>
</dbReference>
<feature type="transmembrane region" description="Helical" evidence="1">
    <location>
        <begin position="238"/>
        <end position="256"/>
    </location>
</feature>
<dbReference type="Proteomes" id="UP000240987">
    <property type="component" value="Unassembled WGS sequence"/>
</dbReference>
<dbReference type="PROSITE" id="PS51257">
    <property type="entry name" value="PROKAR_LIPOPROTEIN"/>
    <property type="match status" value="1"/>
</dbReference>
<feature type="transmembrane region" description="Helical" evidence="1">
    <location>
        <begin position="360"/>
        <end position="376"/>
    </location>
</feature>
<evidence type="ECO:0000313" key="2">
    <source>
        <dbReference type="EMBL" id="PSU49262.1"/>
    </source>
</evidence>
<feature type="transmembrane region" description="Helical" evidence="1">
    <location>
        <begin position="435"/>
        <end position="455"/>
    </location>
</feature>
<evidence type="ECO:0000313" key="3">
    <source>
        <dbReference type="Proteomes" id="UP000240987"/>
    </source>
</evidence>
<feature type="transmembrane region" description="Helical" evidence="1">
    <location>
        <begin position="383"/>
        <end position="399"/>
    </location>
</feature>
<feature type="transmembrane region" description="Helical" evidence="1">
    <location>
        <begin position="303"/>
        <end position="326"/>
    </location>
</feature>
<feature type="transmembrane region" description="Helical" evidence="1">
    <location>
        <begin position="212"/>
        <end position="231"/>
    </location>
</feature>
<feature type="transmembrane region" description="Helical" evidence="1">
    <location>
        <begin position="140"/>
        <end position="159"/>
    </location>
</feature>
<gene>
    <name evidence="2" type="ORF">C9J12_09795</name>
</gene>
<name>A0A2T3JJT2_9GAMM</name>
<reference evidence="2 3" key="1">
    <citation type="submission" date="2018-01" db="EMBL/GenBank/DDBJ databases">
        <title>Whole genome sequencing of Histamine producing bacteria.</title>
        <authorList>
            <person name="Butler K."/>
        </authorList>
    </citation>
    <scope>NUCLEOTIDE SEQUENCE [LARGE SCALE GENOMIC DNA]</scope>
    <source>
        <strain evidence="2 3">JCM 12947</strain>
    </source>
</reference>
<dbReference type="RefSeq" id="WP_107242532.1">
    <property type="nucleotide sequence ID" value="NZ_PYMJ01000007.1"/>
</dbReference>
<keyword evidence="1" id="KW-0472">Membrane</keyword>